<dbReference type="RefSeq" id="WP_138108072.1">
    <property type="nucleotide sequence ID" value="NZ_VBRA02000009.1"/>
</dbReference>
<dbReference type="InterPro" id="IPR048394">
    <property type="entry name" value="FakA-like_M"/>
</dbReference>
<dbReference type="Gene3D" id="1.25.40.340">
    <property type="match status" value="1"/>
</dbReference>
<dbReference type="InterPro" id="IPR050270">
    <property type="entry name" value="DegV_domain_contain"/>
</dbReference>
<accession>A0ABS5BIS7</accession>
<feature type="domain" description="DhaL" evidence="1">
    <location>
        <begin position="12"/>
        <end position="206"/>
    </location>
</feature>
<dbReference type="InterPro" id="IPR036117">
    <property type="entry name" value="DhaL_dom_sf"/>
</dbReference>
<dbReference type="Pfam" id="PF13684">
    <property type="entry name" value="FakA-like_C"/>
    <property type="match status" value="1"/>
</dbReference>
<gene>
    <name evidence="2" type="ORF">FEF22_001750</name>
</gene>
<comment type="caution">
    <text evidence="2">The sequence shown here is derived from an EMBL/GenBank/DDBJ whole genome shotgun (WGS) entry which is preliminary data.</text>
</comment>
<dbReference type="InterPro" id="IPR033470">
    <property type="entry name" value="FakA-like_C"/>
</dbReference>
<dbReference type="InterPro" id="IPR004007">
    <property type="entry name" value="DhaL_dom"/>
</dbReference>
<organism evidence="2 3">
    <name type="scientific">Texas Phoenix palm phytoplasma</name>
    <dbReference type="NCBI Taxonomy" id="176709"/>
    <lineage>
        <taxon>Bacteria</taxon>
        <taxon>Bacillati</taxon>
        <taxon>Mycoplasmatota</taxon>
        <taxon>Mollicutes</taxon>
        <taxon>Acholeplasmatales</taxon>
        <taxon>Acholeplasmataceae</taxon>
        <taxon>Candidatus Phytoplasma</taxon>
        <taxon>16SrIV (Coconut lethal yellows group)</taxon>
    </lineage>
</organism>
<dbReference type="PANTHER" id="PTHR33434:SF4">
    <property type="entry name" value="PHOSPHATASE PROTEIN"/>
    <property type="match status" value="1"/>
</dbReference>
<sequence>MFEEEKKIIDGNLFKQMIINGTLHLKNNHEIINNLNVFPVPDGDTGTNMQMTMMEGVKKLSLTNDCSIIEVAKILNDALLIGSKGNSGVILSQFFSGIYEQIKIFKKKEINIEEFIQSLVSGYKKAYDSILEPVEGTILTVLRESIEKVKEKKRDIHSIKKLIQELIKYSKISLNNTPYLLDVLKQSNVVDSGGAGFISFLEGISMYLNNIPIKEIKKERLSDIFSETEISHNNLKETEIKYNYCTEMVIKLFPNIKFNKEEKEKEFSSKGDSLILIKKDELIKIHIHTNHPEFILNNLSFYGELVKCKIDNMKEQNKNIVNSNNQKKANKDEYVIISVFSGKEVQSIFKELKVDYLINNKKEDSFFEDLRNILSNLEREKNKNIIILPNNKQMLFKTIQLTKKYSELKIHIIKTENIAQGYSALLAFDENLSLKENLTNMKVNIQKNKIGEITYANKINTEKYNKEKDNFLALLQGKVVDYHKDLIFLAKKLLKQIITSKNNFLTIFYHKKPIFEKQLSQLEFFVEKQYPHLEIEKIKNDNHLSPYILILE</sequence>
<dbReference type="EMBL" id="VBRA02000009">
    <property type="protein sequence ID" value="MBP3059500.1"/>
    <property type="molecule type" value="Genomic_DNA"/>
</dbReference>
<proteinExistence type="predicted"/>
<name>A0ABS5BIS7_9MOLU</name>
<dbReference type="SMART" id="SM01121">
    <property type="entry name" value="Dak1_2"/>
    <property type="match status" value="1"/>
</dbReference>
<dbReference type="NCBIfam" id="TIGR03599">
    <property type="entry name" value="YloV"/>
    <property type="match status" value="1"/>
</dbReference>
<dbReference type="Pfam" id="PF21645">
    <property type="entry name" value="FakA-like_M"/>
    <property type="match status" value="1"/>
</dbReference>
<dbReference type="Pfam" id="PF02734">
    <property type="entry name" value="Dak2"/>
    <property type="match status" value="1"/>
</dbReference>
<reference evidence="2" key="1">
    <citation type="submission" date="2019-10" db="EMBL/GenBank/DDBJ databases">
        <title>Whole Genome Sequencing and Characterization of Texas Phoenix Palm Decline Phytoplasma Belongs to Lethal Yellowing (16SrIV) Group.</title>
        <authorList>
            <person name="Bao M."/>
        </authorList>
    </citation>
    <scope>NUCLEOTIDE SEQUENCE [LARGE SCALE GENOMIC DNA]</scope>
    <source>
        <strain evidence="2">ACPD</strain>
    </source>
</reference>
<evidence type="ECO:0000313" key="3">
    <source>
        <dbReference type="Proteomes" id="UP001192346"/>
    </source>
</evidence>
<dbReference type="SUPFAM" id="SSF101473">
    <property type="entry name" value="DhaL-like"/>
    <property type="match status" value="1"/>
</dbReference>
<dbReference type="Proteomes" id="UP001192346">
    <property type="component" value="Unassembled WGS sequence"/>
</dbReference>
<evidence type="ECO:0000259" key="1">
    <source>
        <dbReference type="PROSITE" id="PS51480"/>
    </source>
</evidence>
<dbReference type="SMART" id="SM01120">
    <property type="entry name" value="Dak2"/>
    <property type="match status" value="1"/>
</dbReference>
<dbReference type="InterPro" id="IPR019986">
    <property type="entry name" value="YloV-like"/>
</dbReference>
<dbReference type="PANTHER" id="PTHR33434">
    <property type="entry name" value="DEGV DOMAIN-CONTAINING PROTEIN DR_1986-RELATED"/>
    <property type="match status" value="1"/>
</dbReference>
<evidence type="ECO:0000313" key="2">
    <source>
        <dbReference type="EMBL" id="MBP3059500.1"/>
    </source>
</evidence>
<keyword evidence="3" id="KW-1185">Reference proteome</keyword>
<dbReference type="PROSITE" id="PS51480">
    <property type="entry name" value="DHAL"/>
    <property type="match status" value="1"/>
</dbReference>
<protein>
    <submittedName>
        <fullName evidence="2">DAK2 domain-containing protein</fullName>
    </submittedName>
</protein>